<organism evidence="1">
    <name type="scientific">Streptomyces sp. NBC_00049</name>
    <dbReference type="NCBI Taxonomy" id="2903617"/>
    <lineage>
        <taxon>Bacteria</taxon>
        <taxon>Bacillati</taxon>
        <taxon>Actinomycetota</taxon>
        <taxon>Actinomycetes</taxon>
        <taxon>Kitasatosporales</taxon>
        <taxon>Streptomycetaceae</taxon>
        <taxon>Streptomyces</taxon>
    </lineage>
</organism>
<accession>A0AAU2JXR9</accession>
<dbReference type="EMBL" id="CP108264">
    <property type="protein sequence ID" value="WTU77605.1"/>
    <property type="molecule type" value="Genomic_DNA"/>
</dbReference>
<reference evidence="1" key="1">
    <citation type="submission" date="2022-10" db="EMBL/GenBank/DDBJ databases">
        <title>The complete genomes of actinobacterial strains from the NBC collection.</title>
        <authorList>
            <person name="Joergensen T.S."/>
            <person name="Alvarez Arevalo M."/>
            <person name="Sterndorff E.B."/>
            <person name="Faurdal D."/>
            <person name="Vuksanovic O."/>
            <person name="Mourched A.-S."/>
            <person name="Charusanti P."/>
            <person name="Shaw S."/>
            <person name="Blin K."/>
            <person name="Weber T."/>
        </authorList>
    </citation>
    <scope>NUCLEOTIDE SEQUENCE</scope>
    <source>
        <strain evidence="1">NBC_00049</strain>
    </source>
</reference>
<proteinExistence type="predicted"/>
<dbReference type="SUPFAM" id="SSF48452">
    <property type="entry name" value="TPR-like"/>
    <property type="match status" value="1"/>
</dbReference>
<evidence type="ECO:0000313" key="1">
    <source>
        <dbReference type="EMBL" id="WTU77605.1"/>
    </source>
</evidence>
<protein>
    <submittedName>
        <fullName evidence="1">XRE family transcriptional regulator</fullName>
    </submittedName>
</protein>
<name>A0AAU2JXR9_9ACTN</name>
<sequence>MGKTLAAAGLEVRTLAMKHDPAGPRIEGDQLGSWETGGREPRKAVVSVLCAYYGATPSALGLSGEPLATGLTGKALPPVPVVASASSLGDRVDAARRSTNSALAAGTVAGGQIDLLDERLLLLRRQYLYTPPEAMLTQLLEELDDVESLVRERQTTSVHVRLTEMTALLATLIADSLMKLGDLRRSGVWYETARFAAEESGNLDLRARVRAQAAMLPYYYGPLDTAIALAREARLLTRGRPTVTAAFATMAEARALAQLGDSSQAELRLREAATMYERLPAGVDDDAFTFPRRRYLLYLSGTYTALGRSSAAMKTQAEALALYPAQTGIDPSLLRLETAICLAMGRSGTEACQLATAVFLEMPEEYRTPIIGARARGVIEKLPGANGRTRAAMELRELLSLPAGPR</sequence>
<dbReference type="InterPro" id="IPR011990">
    <property type="entry name" value="TPR-like_helical_dom_sf"/>
</dbReference>
<gene>
    <name evidence="1" type="ORF">OG327_32120</name>
</gene>
<dbReference type="AlphaFoldDB" id="A0AAU2JXR9"/>